<name>G8TXL7_SULAD</name>
<comment type="similarity">
    <text evidence="1">Belongs to the EamA transporter family.</text>
</comment>
<reference evidence="4 5" key="2">
    <citation type="journal article" date="2012" name="Stand. Genomic Sci.">
        <title>Complete genome sequence of the moderately thermophilic mineral-sulfide-oxidizing firmicute Sulfobacillus acidophilus type strain (NAL(T)).</title>
        <authorList>
            <person name="Anderson I."/>
            <person name="Chertkov O."/>
            <person name="Chen A."/>
            <person name="Saunders E."/>
            <person name="Lapidus A."/>
            <person name="Nolan M."/>
            <person name="Lucas S."/>
            <person name="Hammon N."/>
            <person name="Deshpande S."/>
            <person name="Cheng J.F."/>
            <person name="Han C."/>
            <person name="Tapia R."/>
            <person name="Goodwin L.A."/>
            <person name="Pitluck S."/>
            <person name="Liolios K."/>
            <person name="Pagani I."/>
            <person name="Ivanova N."/>
            <person name="Mikhailova N."/>
            <person name="Pati A."/>
            <person name="Palaniappan K."/>
            <person name="Land M."/>
            <person name="Pan C."/>
            <person name="Rohde M."/>
            <person name="Pukall R."/>
            <person name="Goker M."/>
            <person name="Detter J.C."/>
            <person name="Woyke T."/>
            <person name="Bristow J."/>
            <person name="Eisen J.A."/>
            <person name="Markowitz V."/>
            <person name="Hugenholtz P."/>
            <person name="Kyrpides N.C."/>
            <person name="Klenk H.P."/>
            <person name="Mavromatis K."/>
        </authorList>
    </citation>
    <scope>NUCLEOTIDE SEQUENCE [LARGE SCALE GENOMIC DNA]</scope>
    <source>
        <strain evidence="5">ATCC 700253 / DSM 10332 / NAL</strain>
    </source>
</reference>
<keyword evidence="2" id="KW-0812">Transmembrane</keyword>
<feature type="transmembrane region" description="Helical" evidence="2">
    <location>
        <begin position="77"/>
        <end position="96"/>
    </location>
</feature>
<proteinExistence type="inferred from homology"/>
<dbReference type="EMBL" id="CP003179">
    <property type="protein sequence ID" value="AEW03916.1"/>
    <property type="molecule type" value="Genomic_DNA"/>
</dbReference>
<keyword evidence="2" id="KW-1133">Transmembrane helix</keyword>
<gene>
    <name evidence="4" type="ordered locus">Sulac_0347</name>
</gene>
<feature type="transmembrane region" description="Helical" evidence="2">
    <location>
        <begin position="253"/>
        <end position="273"/>
    </location>
</feature>
<dbReference type="Proteomes" id="UP000005439">
    <property type="component" value="Chromosome"/>
</dbReference>
<keyword evidence="5" id="KW-1185">Reference proteome</keyword>
<feature type="domain" description="EamA" evidence="3">
    <location>
        <begin position="24"/>
        <end position="149"/>
    </location>
</feature>
<evidence type="ECO:0000313" key="5">
    <source>
        <dbReference type="Proteomes" id="UP000005439"/>
    </source>
</evidence>
<protein>
    <recommendedName>
        <fullName evidence="3">EamA domain-containing protein</fullName>
    </recommendedName>
</protein>
<feature type="transmembrane region" description="Helical" evidence="2">
    <location>
        <begin position="223"/>
        <end position="246"/>
    </location>
</feature>
<dbReference type="PANTHER" id="PTHR22911:SF76">
    <property type="entry name" value="EAMA DOMAIN-CONTAINING PROTEIN"/>
    <property type="match status" value="1"/>
</dbReference>
<sequence length="309" mass="32930">MSKSDSLLPTSRQAPSPVILQGAVAIGVLSVSSAAVLIRLATAPPAQIAFWRLGLATLVLGPAAMRARPHRPLDARHWGLMGAAGVALALHFMFWIQSLTLLPVAVSTALVSTHPLLVAGVDRIRNRQAFSRSVLLGMGFVMSGVLWLFGSGLMSSARLSLPGILWALGGAFFGGLYILAGHNVRQSLDTVIYAPVVYLGAMIVLAGVSLFDHQPLWPHSPRLWMLYALIALIPTLGGHTLFNWLLRYVPATTISLALVGEIAGSGLLAWLVLGQLPTFGQLVTIVLVGLGLIVILAPPRRANSDRHHR</sequence>
<dbReference type="InterPro" id="IPR000620">
    <property type="entry name" value="EamA_dom"/>
</dbReference>
<feature type="transmembrane region" description="Helical" evidence="2">
    <location>
        <begin position="159"/>
        <end position="179"/>
    </location>
</feature>
<accession>G8TXL7</accession>
<evidence type="ECO:0000256" key="1">
    <source>
        <dbReference type="ARBA" id="ARBA00007362"/>
    </source>
</evidence>
<feature type="transmembrane region" description="Helical" evidence="2">
    <location>
        <begin position="191"/>
        <end position="211"/>
    </location>
</feature>
<feature type="transmembrane region" description="Helical" evidence="2">
    <location>
        <begin position="20"/>
        <end position="42"/>
    </location>
</feature>
<dbReference type="Pfam" id="PF00892">
    <property type="entry name" value="EamA"/>
    <property type="match status" value="2"/>
</dbReference>
<dbReference type="SUPFAM" id="SSF103481">
    <property type="entry name" value="Multidrug resistance efflux transporter EmrE"/>
    <property type="match status" value="2"/>
</dbReference>
<feature type="domain" description="EamA" evidence="3">
    <location>
        <begin position="162"/>
        <end position="296"/>
    </location>
</feature>
<dbReference type="GO" id="GO:0016020">
    <property type="term" value="C:membrane"/>
    <property type="evidence" value="ECO:0007669"/>
    <property type="project" value="InterPro"/>
</dbReference>
<dbReference type="HOGENOM" id="CLU_033863_0_2_9"/>
<dbReference type="KEGG" id="sap:Sulac_0347"/>
<organism evidence="4 5">
    <name type="scientific">Sulfobacillus acidophilus (strain ATCC 700253 / DSM 10332 / NAL)</name>
    <dbReference type="NCBI Taxonomy" id="679936"/>
    <lineage>
        <taxon>Bacteria</taxon>
        <taxon>Bacillati</taxon>
        <taxon>Bacillota</taxon>
        <taxon>Clostridia</taxon>
        <taxon>Eubacteriales</taxon>
        <taxon>Clostridiales Family XVII. Incertae Sedis</taxon>
        <taxon>Sulfobacillus</taxon>
    </lineage>
</organism>
<dbReference type="AlphaFoldDB" id="G8TXL7"/>
<dbReference type="InterPro" id="IPR037185">
    <property type="entry name" value="EmrE-like"/>
</dbReference>
<dbReference type="PATRIC" id="fig|679936.5.peg.350"/>
<evidence type="ECO:0000256" key="2">
    <source>
        <dbReference type="SAM" id="Phobius"/>
    </source>
</evidence>
<reference evidence="5" key="1">
    <citation type="submission" date="2011-12" db="EMBL/GenBank/DDBJ databases">
        <title>The complete genome of chromosome of Sulfobacillus acidophilus DSM 10332.</title>
        <authorList>
            <person name="Lucas S."/>
            <person name="Han J."/>
            <person name="Lapidus A."/>
            <person name="Bruce D."/>
            <person name="Goodwin L."/>
            <person name="Pitluck S."/>
            <person name="Peters L."/>
            <person name="Kyrpides N."/>
            <person name="Mavromatis K."/>
            <person name="Ivanova N."/>
            <person name="Mikhailova N."/>
            <person name="Chertkov O."/>
            <person name="Saunders E."/>
            <person name="Detter J.C."/>
            <person name="Tapia R."/>
            <person name="Han C."/>
            <person name="Land M."/>
            <person name="Hauser L."/>
            <person name="Markowitz V."/>
            <person name="Cheng J.-F."/>
            <person name="Hugenholtz P."/>
            <person name="Woyke T."/>
            <person name="Wu D."/>
            <person name="Pukall R."/>
            <person name="Gehrich-Schroeter G."/>
            <person name="Schneider S."/>
            <person name="Klenk H.-P."/>
            <person name="Eisen J.A."/>
        </authorList>
    </citation>
    <scope>NUCLEOTIDE SEQUENCE [LARGE SCALE GENOMIC DNA]</scope>
    <source>
        <strain evidence="5">ATCC 700253 / DSM 10332 / NAL</strain>
    </source>
</reference>
<feature type="transmembrane region" description="Helical" evidence="2">
    <location>
        <begin position="133"/>
        <end position="153"/>
    </location>
</feature>
<evidence type="ECO:0000259" key="3">
    <source>
        <dbReference type="Pfam" id="PF00892"/>
    </source>
</evidence>
<feature type="transmembrane region" description="Helical" evidence="2">
    <location>
        <begin position="102"/>
        <end position="121"/>
    </location>
</feature>
<evidence type="ECO:0000313" key="4">
    <source>
        <dbReference type="EMBL" id="AEW03916.1"/>
    </source>
</evidence>
<dbReference type="PANTHER" id="PTHR22911">
    <property type="entry name" value="ACYL-MALONYL CONDENSING ENZYME-RELATED"/>
    <property type="match status" value="1"/>
</dbReference>
<keyword evidence="2" id="KW-0472">Membrane</keyword>
<feature type="transmembrane region" description="Helical" evidence="2">
    <location>
        <begin position="279"/>
        <end position="299"/>
    </location>
</feature>
<feature type="transmembrane region" description="Helical" evidence="2">
    <location>
        <begin position="48"/>
        <end position="65"/>
    </location>
</feature>